<keyword evidence="2" id="KW-0963">Cytoplasm</keyword>
<protein>
    <recommendedName>
        <fullName evidence="8">ATP-grasp domain-containing protein</fullName>
    </recommendedName>
</protein>
<evidence type="ECO:0000259" key="8">
    <source>
        <dbReference type="PROSITE" id="PS50975"/>
    </source>
</evidence>
<evidence type="ECO:0000256" key="3">
    <source>
        <dbReference type="ARBA" id="ARBA00022598"/>
    </source>
</evidence>
<dbReference type="InterPro" id="IPR011761">
    <property type="entry name" value="ATP-grasp"/>
</dbReference>
<evidence type="ECO:0000256" key="7">
    <source>
        <dbReference type="PROSITE-ProRule" id="PRU00409"/>
    </source>
</evidence>
<dbReference type="GO" id="GO:0015630">
    <property type="term" value="C:microtubule cytoskeleton"/>
    <property type="evidence" value="ECO:0007669"/>
    <property type="project" value="TreeGrafter"/>
</dbReference>
<dbReference type="InterPro" id="IPR004344">
    <property type="entry name" value="TTL/TTLL_fam"/>
</dbReference>
<dbReference type="STRING" id="75743.A0A401P7S6"/>
<evidence type="ECO:0000256" key="6">
    <source>
        <dbReference type="ARBA" id="ARBA00048944"/>
    </source>
</evidence>
<keyword evidence="5 7" id="KW-0067">ATP-binding</keyword>
<evidence type="ECO:0000313" key="9">
    <source>
        <dbReference type="EMBL" id="GCB69164.1"/>
    </source>
</evidence>
<comment type="subcellular location">
    <subcellularLocation>
        <location evidence="1">Cytoplasm</location>
        <location evidence="1">Cytoskeleton</location>
        <location evidence="1">Flagellum axoneme</location>
    </subcellularLocation>
</comment>
<dbReference type="GO" id="GO:0060271">
    <property type="term" value="P:cilium assembly"/>
    <property type="evidence" value="ECO:0007669"/>
    <property type="project" value="TreeGrafter"/>
</dbReference>
<evidence type="ECO:0000256" key="2">
    <source>
        <dbReference type="ARBA" id="ARBA00022490"/>
    </source>
</evidence>
<evidence type="ECO:0000256" key="4">
    <source>
        <dbReference type="ARBA" id="ARBA00022741"/>
    </source>
</evidence>
<evidence type="ECO:0000256" key="1">
    <source>
        <dbReference type="ARBA" id="ARBA00004611"/>
    </source>
</evidence>
<dbReference type="Gene3D" id="3.30.470.20">
    <property type="entry name" value="ATP-grasp fold, B domain"/>
    <property type="match status" value="2"/>
</dbReference>
<name>A0A401P7S6_SCYTO</name>
<accession>A0A401P7S6</accession>
<gene>
    <name evidence="9" type="ORF">scyTo_0010508</name>
</gene>
<keyword evidence="3" id="KW-0436">Ligase</keyword>
<dbReference type="GO" id="GO:0046872">
    <property type="term" value="F:metal ion binding"/>
    <property type="evidence" value="ECO:0007669"/>
    <property type="project" value="InterPro"/>
</dbReference>
<feature type="domain" description="ATP-grasp" evidence="8">
    <location>
        <begin position="240"/>
        <end position="288"/>
    </location>
</feature>
<comment type="catalytic activity">
    <reaction evidence="6">
        <text>L-glutamyl-[protein] + glycine + ATP = glycyl-L-glutamyl-[protein] + ADP + phosphate + H(+)</text>
        <dbReference type="Rhea" id="RHEA:67180"/>
        <dbReference type="Rhea" id="RHEA-COMP:10208"/>
        <dbReference type="Rhea" id="RHEA-COMP:17207"/>
        <dbReference type="ChEBI" id="CHEBI:15378"/>
        <dbReference type="ChEBI" id="CHEBI:29973"/>
        <dbReference type="ChEBI" id="CHEBI:30616"/>
        <dbReference type="ChEBI" id="CHEBI:43474"/>
        <dbReference type="ChEBI" id="CHEBI:57305"/>
        <dbReference type="ChEBI" id="CHEBI:167890"/>
        <dbReference type="ChEBI" id="CHEBI:456216"/>
    </reaction>
    <physiologicalReaction direction="left-to-right" evidence="6">
        <dbReference type="Rhea" id="RHEA:67181"/>
    </physiologicalReaction>
</comment>
<dbReference type="PROSITE" id="PS50975">
    <property type="entry name" value="ATP_GRASP"/>
    <property type="match status" value="1"/>
</dbReference>
<evidence type="ECO:0000256" key="5">
    <source>
        <dbReference type="ARBA" id="ARBA00022840"/>
    </source>
</evidence>
<dbReference type="PANTHER" id="PTHR45870">
    <property type="entry name" value="TUBULIN MONOGLYCYLASE TTLL3"/>
    <property type="match status" value="1"/>
</dbReference>
<reference evidence="9 10" key="1">
    <citation type="journal article" date="2018" name="Nat. Ecol. Evol.">
        <title>Shark genomes provide insights into elasmobranch evolution and the origin of vertebrates.</title>
        <authorList>
            <person name="Hara Y"/>
            <person name="Yamaguchi K"/>
            <person name="Onimaru K"/>
            <person name="Kadota M"/>
            <person name="Koyanagi M"/>
            <person name="Keeley SD"/>
            <person name="Tatsumi K"/>
            <person name="Tanaka K"/>
            <person name="Motone F"/>
            <person name="Kageyama Y"/>
            <person name="Nozu R"/>
            <person name="Adachi N"/>
            <person name="Nishimura O"/>
            <person name="Nakagawa R"/>
            <person name="Tanegashima C"/>
            <person name="Kiyatake I"/>
            <person name="Matsumoto R"/>
            <person name="Murakumo K"/>
            <person name="Nishida K"/>
            <person name="Terakita A"/>
            <person name="Kuratani S"/>
            <person name="Sato K"/>
            <person name="Hyodo S Kuraku.S."/>
        </authorList>
    </citation>
    <scope>NUCLEOTIDE SEQUENCE [LARGE SCALE GENOMIC DNA]</scope>
</reference>
<dbReference type="Proteomes" id="UP000288216">
    <property type="component" value="Unassembled WGS sequence"/>
</dbReference>
<dbReference type="SUPFAM" id="SSF56059">
    <property type="entry name" value="Glutathione synthetase ATP-binding domain-like"/>
    <property type="match status" value="1"/>
</dbReference>
<dbReference type="EMBL" id="BFAA01004548">
    <property type="protein sequence ID" value="GCB69164.1"/>
    <property type="molecule type" value="Genomic_DNA"/>
</dbReference>
<dbReference type="Pfam" id="PF03133">
    <property type="entry name" value="TTL"/>
    <property type="match status" value="2"/>
</dbReference>
<dbReference type="GO" id="GO:0070736">
    <property type="term" value="F:protein-glycine ligase activity, initiating"/>
    <property type="evidence" value="ECO:0007669"/>
    <property type="project" value="TreeGrafter"/>
</dbReference>
<dbReference type="AlphaFoldDB" id="A0A401P7S6"/>
<dbReference type="PANTHER" id="PTHR45870:SF3">
    <property type="entry name" value="PROTEIN MONOGLYCYLASE TTLL8"/>
    <property type="match status" value="1"/>
</dbReference>
<comment type="caution">
    <text evidence="9">The sequence shown here is derived from an EMBL/GenBank/DDBJ whole genome shotgun (WGS) entry which is preliminary data.</text>
</comment>
<sequence length="328" mass="37785">MLLNVNISPKDNGLNRCLCDQIFKNAVSLKARLCMNLRKLPFYLDENADIFFPRCYLVSDVTEECRLRNDFRLTSAICILKWVIYNSSSDLSSPSTGEGQMEKDYTEGSKEALVTGIKCVDRLDEFLKLKEFDPSLENPKWVVQKYIEKPLLIYDTKFDIRISVHLCNNAIQKRLKPSVERNPLVPKESMWSSGQFQEYLKIKGRTNIWQGIVYPSMKKAIICSLVTVQTTIQARKNNFGLYGADFLLGEDFKPWLIEINLSPSMSRSTSVTALLCANVQEDTIKVIIDRKYNSKCNIGQFERMSKQERKYLSRSVDSLQAKAMYKDK</sequence>
<dbReference type="GO" id="GO:0003341">
    <property type="term" value="P:cilium movement"/>
    <property type="evidence" value="ECO:0007669"/>
    <property type="project" value="TreeGrafter"/>
</dbReference>
<dbReference type="InterPro" id="IPR051437">
    <property type="entry name" value="TTLL_monoglycylase"/>
</dbReference>
<dbReference type="OrthoDB" id="202825at2759"/>
<dbReference type="OMA" id="NSKCNIG"/>
<dbReference type="GO" id="GO:0005930">
    <property type="term" value="C:axoneme"/>
    <property type="evidence" value="ECO:0007669"/>
    <property type="project" value="TreeGrafter"/>
</dbReference>
<organism evidence="9 10">
    <name type="scientific">Scyliorhinus torazame</name>
    <name type="common">Cloudy catshark</name>
    <name type="synonym">Catulus torazame</name>
    <dbReference type="NCBI Taxonomy" id="75743"/>
    <lineage>
        <taxon>Eukaryota</taxon>
        <taxon>Metazoa</taxon>
        <taxon>Chordata</taxon>
        <taxon>Craniata</taxon>
        <taxon>Vertebrata</taxon>
        <taxon>Chondrichthyes</taxon>
        <taxon>Elasmobranchii</taxon>
        <taxon>Galeomorphii</taxon>
        <taxon>Galeoidea</taxon>
        <taxon>Carcharhiniformes</taxon>
        <taxon>Scyliorhinidae</taxon>
        <taxon>Scyliorhinus</taxon>
    </lineage>
</organism>
<keyword evidence="10" id="KW-1185">Reference proteome</keyword>
<keyword evidence="4 7" id="KW-0547">Nucleotide-binding</keyword>
<proteinExistence type="predicted"/>
<dbReference type="GO" id="GO:0005524">
    <property type="term" value="F:ATP binding"/>
    <property type="evidence" value="ECO:0007669"/>
    <property type="project" value="UniProtKB-UniRule"/>
</dbReference>
<evidence type="ECO:0000313" key="10">
    <source>
        <dbReference type="Proteomes" id="UP000288216"/>
    </source>
</evidence>